<evidence type="ECO:0000256" key="1">
    <source>
        <dbReference type="ARBA" id="ARBA00009085"/>
    </source>
</evidence>
<feature type="compositionally biased region" description="Polar residues" evidence="7">
    <location>
        <begin position="604"/>
        <end position="628"/>
    </location>
</feature>
<evidence type="ECO:0000259" key="9">
    <source>
        <dbReference type="PROSITE" id="PS50271"/>
    </source>
</evidence>
<evidence type="ECO:0000256" key="5">
    <source>
        <dbReference type="PROSITE-ProRule" id="PRU00502"/>
    </source>
</evidence>
<protein>
    <recommendedName>
        <fullName evidence="6">Ubiquitin carboxyl-terminal hydrolase</fullName>
        <ecNumber evidence="6">3.4.19.12</ecNumber>
    </recommendedName>
</protein>
<comment type="function">
    <text evidence="6">Recognizes and hydrolyzes the peptide bond at the C-terminal Gly of ubiquitin. Involved in the processing of poly-ubiquitin precursors as well as that of ubiquitinated proteins.</text>
</comment>
<dbReference type="PROSITE" id="PS00972">
    <property type="entry name" value="USP_1"/>
    <property type="match status" value="1"/>
</dbReference>
<feature type="region of interest" description="Disordered" evidence="7">
    <location>
        <begin position="358"/>
        <end position="387"/>
    </location>
</feature>
<comment type="similarity">
    <text evidence="1 6">Belongs to the peptidase C19 family.</text>
</comment>
<comment type="caution">
    <text evidence="10">The sequence shown here is derived from an EMBL/GenBank/DDBJ whole genome shotgun (WGS) entry which is preliminary data.</text>
</comment>
<dbReference type="InterPro" id="IPR050164">
    <property type="entry name" value="Peptidase_C19"/>
</dbReference>
<dbReference type="PROSITE" id="PS50271">
    <property type="entry name" value="ZF_UBP"/>
    <property type="match status" value="1"/>
</dbReference>
<dbReference type="GO" id="GO:0008270">
    <property type="term" value="F:zinc ion binding"/>
    <property type="evidence" value="ECO:0007669"/>
    <property type="project" value="UniProtKB-KW"/>
</dbReference>
<evidence type="ECO:0000313" key="10">
    <source>
        <dbReference type="EMBL" id="KAG2580167.1"/>
    </source>
</evidence>
<feature type="region of interest" description="Disordered" evidence="7">
    <location>
        <begin position="601"/>
        <end position="628"/>
    </location>
</feature>
<keyword evidence="2" id="KW-0479">Metal-binding</keyword>
<keyword evidence="4" id="KW-0862">Zinc</keyword>
<dbReference type="EC" id="3.4.19.12" evidence="6"/>
<evidence type="ECO:0000256" key="7">
    <source>
        <dbReference type="SAM" id="MobiDB-lite"/>
    </source>
</evidence>
<dbReference type="InterPro" id="IPR013083">
    <property type="entry name" value="Znf_RING/FYVE/PHD"/>
</dbReference>
<dbReference type="InterPro" id="IPR028889">
    <property type="entry name" value="USP"/>
</dbReference>
<dbReference type="GO" id="GO:0005634">
    <property type="term" value="C:nucleus"/>
    <property type="evidence" value="ECO:0007669"/>
    <property type="project" value="TreeGrafter"/>
</dbReference>
<dbReference type="PROSITE" id="PS50235">
    <property type="entry name" value="USP_3"/>
    <property type="match status" value="1"/>
</dbReference>
<dbReference type="GO" id="GO:0005829">
    <property type="term" value="C:cytosol"/>
    <property type="evidence" value="ECO:0007669"/>
    <property type="project" value="TreeGrafter"/>
</dbReference>
<dbReference type="GO" id="GO:0004843">
    <property type="term" value="F:cysteine-type deubiquitinase activity"/>
    <property type="evidence" value="ECO:0007669"/>
    <property type="project" value="UniProtKB-UniRule"/>
</dbReference>
<feature type="compositionally biased region" description="Polar residues" evidence="7">
    <location>
        <begin position="670"/>
        <end position="685"/>
    </location>
</feature>
<dbReference type="Pfam" id="PF02148">
    <property type="entry name" value="zf-UBP"/>
    <property type="match status" value="1"/>
</dbReference>
<keyword evidence="6" id="KW-0378">Hydrolase</keyword>
<feature type="domain" description="USP" evidence="8">
    <location>
        <begin position="207"/>
        <end position="884"/>
    </location>
</feature>
<dbReference type="InterPro" id="IPR038765">
    <property type="entry name" value="Papain-like_cys_pep_sf"/>
</dbReference>
<keyword evidence="6" id="KW-0833">Ubl conjugation pathway</keyword>
<feature type="region of interest" description="Disordered" evidence="7">
    <location>
        <begin position="649"/>
        <end position="688"/>
    </location>
</feature>
<evidence type="ECO:0000256" key="2">
    <source>
        <dbReference type="ARBA" id="ARBA00022723"/>
    </source>
</evidence>
<evidence type="ECO:0000313" key="11">
    <source>
        <dbReference type="Proteomes" id="UP000823388"/>
    </source>
</evidence>
<dbReference type="SUPFAM" id="SSF54001">
    <property type="entry name" value="Cysteine proteinases"/>
    <property type="match status" value="1"/>
</dbReference>
<organism evidence="10 11">
    <name type="scientific">Panicum virgatum</name>
    <name type="common">Blackwell switchgrass</name>
    <dbReference type="NCBI Taxonomy" id="38727"/>
    <lineage>
        <taxon>Eukaryota</taxon>
        <taxon>Viridiplantae</taxon>
        <taxon>Streptophyta</taxon>
        <taxon>Embryophyta</taxon>
        <taxon>Tracheophyta</taxon>
        <taxon>Spermatophyta</taxon>
        <taxon>Magnoliopsida</taxon>
        <taxon>Liliopsida</taxon>
        <taxon>Poales</taxon>
        <taxon>Poaceae</taxon>
        <taxon>PACMAD clade</taxon>
        <taxon>Panicoideae</taxon>
        <taxon>Panicodae</taxon>
        <taxon>Paniceae</taxon>
        <taxon>Panicinae</taxon>
        <taxon>Panicum</taxon>
        <taxon>Panicum sect. Hiantes</taxon>
    </lineage>
</organism>
<keyword evidence="11" id="KW-1185">Reference proteome</keyword>
<evidence type="ECO:0000256" key="4">
    <source>
        <dbReference type="ARBA" id="ARBA00022833"/>
    </source>
</evidence>
<evidence type="ECO:0000259" key="8">
    <source>
        <dbReference type="PROSITE" id="PS50235"/>
    </source>
</evidence>
<dbReference type="SUPFAM" id="SSF57850">
    <property type="entry name" value="RING/U-box"/>
    <property type="match status" value="1"/>
</dbReference>
<dbReference type="EMBL" id="CM029048">
    <property type="protein sequence ID" value="KAG2580167.1"/>
    <property type="molecule type" value="Genomic_DNA"/>
</dbReference>
<keyword evidence="6" id="KW-0788">Thiol protease</keyword>
<evidence type="ECO:0000256" key="3">
    <source>
        <dbReference type="ARBA" id="ARBA00022771"/>
    </source>
</evidence>
<dbReference type="OrthoDB" id="2020758at2759"/>
<dbReference type="GO" id="GO:0016579">
    <property type="term" value="P:protein deubiquitination"/>
    <property type="evidence" value="ECO:0007669"/>
    <property type="project" value="InterPro"/>
</dbReference>
<dbReference type="GO" id="GO:0006508">
    <property type="term" value="P:proteolysis"/>
    <property type="evidence" value="ECO:0007669"/>
    <property type="project" value="UniProtKB-KW"/>
</dbReference>
<reference evidence="10" key="1">
    <citation type="submission" date="2020-05" db="EMBL/GenBank/DDBJ databases">
        <title>WGS assembly of Panicum virgatum.</title>
        <authorList>
            <person name="Lovell J.T."/>
            <person name="Jenkins J."/>
            <person name="Shu S."/>
            <person name="Juenger T.E."/>
            <person name="Schmutz J."/>
        </authorList>
    </citation>
    <scope>NUCLEOTIDE SEQUENCE</scope>
    <source>
        <strain evidence="10">AP13</strain>
    </source>
</reference>
<dbReference type="PANTHER" id="PTHR24006:SF886">
    <property type="entry name" value="UBIQUITIN CARBOXYL-TERMINAL HYDROLASE"/>
    <property type="match status" value="1"/>
</dbReference>
<dbReference type="Gene3D" id="3.90.70.10">
    <property type="entry name" value="Cysteine proteinases"/>
    <property type="match status" value="2"/>
</dbReference>
<dbReference type="AlphaFoldDB" id="A0A8T0R3G7"/>
<keyword evidence="6" id="KW-0645">Protease</keyword>
<sequence>MGDTRPRAWEAGESSRDAKTPRLDLLASAALEQNDLSRWDEWPEVTGDKDWCDHVPTDSAHKEILDSSLLSDDAGKCADCQREDAEEEPGKCRPVHSRILVCLECGRQSCGDSDSYLPYGHAQDHAKHEQHWVAAMFADPQAGFCFKCETEVSVYPEQEEMPGEIQAGGHGFGSDVHYGPGNGSLDIGFTWQCHEFGSSNVQGYAIRGIPNRGSTCYVNAIVQCLLVLDKLRARMLGPDAPPGQLGLALMELFVETCVEDAVAGMLNPDKLLRRVRLHTDKFEAYRMHDSHELLDSLRSALHSEENEIEIPNRQRVAATVIDSIFRGEISYTRSCIRCGSSLVLHDQFCELSLPLPSKEHPSRSAAAPKTSESLKSQPKKAATQLIPTNEKITSEKIQEVVKSGDSHILGSELKDVVEKTPEPLEVDSSEAQCIWQSKDVLQDPLETMEDKASCSELSRGIIEAPPKSVSFVLQNLSNVKVEQVIEMTADSHSPEDMVPPPLVAPLSENGAPMALGSSVDQNDNVNPGDLLNQLEVSIQAKENTCTGQLTAEDKENARSRDAVYDKVVGVSNIVPSIEDCLSLFFKEQVVERNCDDCPKVIEEPSTNQSENGGQMVSSTTDNTAVDGNLTEQSGRLTCHIKQSIEPNSLSVECKSSSSRQPDDSDAKSEIIQTEEVNTERINSGMSYGDKEIECHDGIQEAVSSCLPAEKQTDLLSSEHSQNLSTPNQDRSKQVGLDLSAIQLEDNQNEQKERSGCAIETPCITKLPSVLTLHLKRYINCGNAHHKNEAHVSYKEYLDVEQFMDPSSVDKDKSLYQLAGVVEHRGPSMNAGHYVAYVRARRLGNQEQQSSCSASWFCADDGHIREVTLEEVLKRESYILFYEKMEDQRKI</sequence>
<gene>
    <name evidence="10" type="ORF">PVAP13_6NG321100</name>
</gene>
<dbReference type="Proteomes" id="UP000823388">
    <property type="component" value="Chromosome 6N"/>
</dbReference>
<dbReference type="PROSITE" id="PS00973">
    <property type="entry name" value="USP_2"/>
    <property type="match status" value="1"/>
</dbReference>
<feature type="compositionally biased region" description="Polar residues" evidence="7">
    <location>
        <begin position="649"/>
        <end position="659"/>
    </location>
</feature>
<feature type="region of interest" description="Disordered" evidence="7">
    <location>
        <begin position="1"/>
        <end position="21"/>
    </location>
</feature>
<dbReference type="Gene3D" id="3.30.40.10">
    <property type="entry name" value="Zinc/RING finger domain, C3HC4 (zinc finger)"/>
    <property type="match status" value="1"/>
</dbReference>
<comment type="catalytic activity">
    <reaction evidence="6">
        <text>Thiol-dependent hydrolysis of ester, thioester, amide, peptide and isopeptide bonds formed by the C-terminal Gly of ubiquitin (a 76-residue protein attached to proteins as an intracellular targeting signal).</text>
        <dbReference type="EC" id="3.4.19.12"/>
    </reaction>
</comment>
<name>A0A8T0R3G7_PANVG</name>
<dbReference type="PANTHER" id="PTHR24006">
    <property type="entry name" value="UBIQUITIN CARBOXYL-TERMINAL HYDROLASE"/>
    <property type="match status" value="1"/>
</dbReference>
<feature type="domain" description="UBP-type" evidence="9">
    <location>
        <begin position="50"/>
        <end position="172"/>
    </location>
</feature>
<dbReference type="InterPro" id="IPR018200">
    <property type="entry name" value="USP_CS"/>
</dbReference>
<dbReference type="Pfam" id="PF00443">
    <property type="entry name" value="UCH"/>
    <property type="match status" value="1"/>
</dbReference>
<keyword evidence="3 5" id="KW-0863">Zinc-finger</keyword>
<proteinExistence type="inferred from homology"/>
<dbReference type="InterPro" id="IPR001607">
    <property type="entry name" value="Znf_UBP"/>
</dbReference>
<accession>A0A8T0R3G7</accession>
<dbReference type="InterPro" id="IPR001394">
    <property type="entry name" value="Peptidase_C19_UCH"/>
</dbReference>
<evidence type="ECO:0000256" key="6">
    <source>
        <dbReference type="RuleBase" id="RU366025"/>
    </source>
</evidence>